<comment type="caution">
    <text evidence="3">The sequence shown here is derived from an EMBL/GenBank/DDBJ whole genome shotgun (WGS) entry which is preliminary data.</text>
</comment>
<keyword evidence="1" id="KW-0175">Coiled coil</keyword>
<evidence type="ECO:0000256" key="1">
    <source>
        <dbReference type="SAM" id="Coils"/>
    </source>
</evidence>
<organism evidence="3 4">
    <name type="scientific">Candidatus Buchananbacteria bacterium RBG_13_36_9</name>
    <dbReference type="NCBI Taxonomy" id="1797530"/>
    <lineage>
        <taxon>Bacteria</taxon>
        <taxon>Candidatus Buchananiibacteriota</taxon>
    </lineage>
</organism>
<proteinExistence type="predicted"/>
<accession>A0A1G1XPF7</accession>
<evidence type="ECO:0000256" key="2">
    <source>
        <dbReference type="SAM" id="SignalP"/>
    </source>
</evidence>
<dbReference type="Proteomes" id="UP000176498">
    <property type="component" value="Unassembled WGS sequence"/>
</dbReference>
<dbReference type="EMBL" id="MHHZ01000012">
    <property type="protein sequence ID" value="OGY41861.1"/>
    <property type="molecule type" value="Genomic_DNA"/>
</dbReference>
<evidence type="ECO:0000313" key="4">
    <source>
        <dbReference type="Proteomes" id="UP000176498"/>
    </source>
</evidence>
<feature type="chain" id="PRO_5009581379" description="DUF4412 domain-containing protein" evidence="2">
    <location>
        <begin position="22"/>
        <end position="206"/>
    </location>
</feature>
<evidence type="ECO:0008006" key="5">
    <source>
        <dbReference type="Google" id="ProtNLM"/>
    </source>
</evidence>
<protein>
    <recommendedName>
        <fullName evidence="5">DUF4412 domain-containing protein</fullName>
    </recommendedName>
</protein>
<dbReference type="AlphaFoldDB" id="A0A1G1XPF7"/>
<keyword evidence="2" id="KW-0732">Signal</keyword>
<dbReference type="PROSITE" id="PS51257">
    <property type="entry name" value="PROKAR_LIPOPROTEIN"/>
    <property type="match status" value="1"/>
</dbReference>
<evidence type="ECO:0000313" key="3">
    <source>
        <dbReference type="EMBL" id="OGY41861.1"/>
    </source>
</evidence>
<feature type="coiled-coil region" evidence="1">
    <location>
        <begin position="102"/>
        <end position="132"/>
    </location>
</feature>
<name>A0A1G1XPF7_9BACT</name>
<gene>
    <name evidence="3" type="ORF">A2Y82_05390</name>
</gene>
<reference evidence="3 4" key="1">
    <citation type="journal article" date="2016" name="Nat. Commun.">
        <title>Thousands of microbial genomes shed light on interconnected biogeochemical processes in an aquifer system.</title>
        <authorList>
            <person name="Anantharaman K."/>
            <person name="Brown C.T."/>
            <person name="Hug L.A."/>
            <person name="Sharon I."/>
            <person name="Castelle C.J."/>
            <person name="Probst A.J."/>
            <person name="Thomas B.C."/>
            <person name="Singh A."/>
            <person name="Wilkins M.J."/>
            <person name="Karaoz U."/>
            <person name="Brodie E.L."/>
            <person name="Williams K.H."/>
            <person name="Hubbard S.S."/>
            <person name="Banfield J.F."/>
        </authorList>
    </citation>
    <scope>NUCLEOTIDE SEQUENCE [LARGE SCALE GENOMIC DNA]</scope>
</reference>
<feature type="signal peptide" evidence="2">
    <location>
        <begin position="1"/>
        <end position="21"/>
    </location>
</feature>
<sequence>MKKILSLFFVLTLILTLAACGAPKTEQPEPFTGSIDDLIKQNKNLKCVLQFKEGYDISEATTYVSSNKARSDYKMNISGQPQSSHFISDGTWMYTWIEGMENQASKIKIADLEDMSTQAEAEEQGYDNYQERLDYQCYKWSVDQSIFVPPANINFIDFTEMMKTMQQQAEQIQQGGNIDMQSMCSMCDTLTDASAKTQCKQSLNCK</sequence>